<keyword evidence="2" id="KW-1185">Reference proteome</keyword>
<proteinExistence type="predicted"/>
<dbReference type="EMBL" id="CAJNAU010000241">
    <property type="protein sequence ID" value="CAE6869407.1"/>
    <property type="molecule type" value="Genomic_DNA"/>
</dbReference>
<comment type="caution">
    <text evidence="1">The sequence shown here is derived from an EMBL/GenBank/DDBJ whole genome shotgun (WGS) entry which is preliminary data.</text>
</comment>
<name>A0ABM8T9M7_9BURK</name>
<organism evidence="1 2">
    <name type="scientific">Paraburkholderia aspalathi</name>
    <dbReference type="NCBI Taxonomy" id="1324617"/>
    <lineage>
        <taxon>Bacteria</taxon>
        <taxon>Pseudomonadati</taxon>
        <taxon>Pseudomonadota</taxon>
        <taxon>Betaproteobacteria</taxon>
        <taxon>Burkholderiales</taxon>
        <taxon>Burkholderiaceae</taxon>
        <taxon>Paraburkholderia</taxon>
    </lineage>
</organism>
<evidence type="ECO:0000313" key="1">
    <source>
        <dbReference type="EMBL" id="CAE6869407.1"/>
    </source>
</evidence>
<sequence>MMLQPCTRVDEQGEARCVTLRKAVLAEALDLRKDGFGKLAIVAALEHPVHNAVVVGVESTLAAPCGHRAPQLVGLAGGESGREHRDLHHLLLKDRHAERARERLFHLRTWIGHWLQSLPPAQVGMHHAALHRARTDDRHLDHEIVKAARLQAGQHAHLRARLDLEHANGIGATDHLVGLGIFGRNVLQLKRLAALF</sequence>
<protein>
    <submittedName>
        <fullName evidence="1">Uncharacterized protein</fullName>
    </submittedName>
</protein>
<accession>A0ABM8T9M7</accession>
<dbReference type="Proteomes" id="UP000674425">
    <property type="component" value="Unassembled WGS sequence"/>
</dbReference>
<reference evidence="1 2" key="1">
    <citation type="submission" date="2021-02" db="EMBL/GenBank/DDBJ databases">
        <authorList>
            <person name="Vanwijnsberghe S."/>
        </authorList>
    </citation>
    <scope>NUCLEOTIDE SEQUENCE [LARGE SCALE GENOMIC DNA]</scope>
    <source>
        <strain evidence="1 2">R-69658</strain>
    </source>
</reference>
<gene>
    <name evidence="1" type="ORF">R69658_08057</name>
</gene>
<evidence type="ECO:0000313" key="2">
    <source>
        <dbReference type="Proteomes" id="UP000674425"/>
    </source>
</evidence>